<reference evidence="5 6" key="1">
    <citation type="submission" date="2020-01" db="EMBL/GenBank/DDBJ databases">
        <authorList>
            <person name="Lee S.D."/>
        </authorList>
    </citation>
    <scope>NUCLEOTIDE SEQUENCE [LARGE SCALE GENOMIC DNA]</scope>
    <source>
        <strain evidence="5 6">SAP-1</strain>
    </source>
</reference>
<proteinExistence type="predicted"/>
<dbReference type="Pfam" id="PF06761">
    <property type="entry name" value="IcmF-related"/>
    <property type="match status" value="1"/>
</dbReference>
<evidence type="ECO:0000259" key="4">
    <source>
        <dbReference type="Pfam" id="PF21070"/>
    </source>
</evidence>
<reference evidence="5 6" key="2">
    <citation type="submission" date="2020-06" db="EMBL/GenBank/DDBJ databases">
        <title>Polyphasic characterization of a Rahnella strain isolated from tree sap.</title>
        <authorList>
            <person name="Kim I.S."/>
        </authorList>
    </citation>
    <scope>NUCLEOTIDE SEQUENCE [LARGE SCALE GENOMIC DNA]</scope>
    <source>
        <strain evidence="5 6">SAP-1</strain>
    </source>
</reference>
<dbReference type="Pfam" id="PF21070">
    <property type="entry name" value="IcmF_helical"/>
    <property type="match status" value="1"/>
</dbReference>
<comment type="caution">
    <text evidence="5">The sequence shown here is derived from an EMBL/GenBank/DDBJ whole genome shotgun (WGS) entry which is preliminary data.</text>
</comment>
<dbReference type="PANTHER" id="PTHR36153">
    <property type="entry name" value="INNER MEMBRANE PROTEIN-RELATED"/>
    <property type="match status" value="1"/>
</dbReference>
<dbReference type="InterPro" id="IPR009612">
    <property type="entry name" value="IcmF-rel"/>
</dbReference>
<gene>
    <name evidence="5" type="ORF">GW590_07070</name>
</gene>
<name>A0A848MHJ2_9GAMM</name>
<dbReference type="Pfam" id="PF06744">
    <property type="entry name" value="IcmF_C"/>
    <property type="match status" value="1"/>
</dbReference>
<keyword evidence="1" id="KW-0812">Transmembrane</keyword>
<accession>A0A848MHJ2</accession>
<keyword evidence="6" id="KW-1185">Reference proteome</keyword>
<feature type="transmembrane region" description="Helical" evidence="1">
    <location>
        <begin position="368"/>
        <end position="389"/>
    </location>
</feature>
<evidence type="ECO:0000259" key="3">
    <source>
        <dbReference type="Pfam" id="PF06761"/>
    </source>
</evidence>
<dbReference type="RefSeq" id="WP_169402522.1">
    <property type="nucleotide sequence ID" value="NZ_JAADJU010000003.1"/>
</dbReference>
<dbReference type="PANTHER" id="PTHR36153:SF1">
    <property type="entry name" value="TYPE VI SECRETION SYSTEM COMPONENT TSSM1"/>
    <property type="match status" value="1"/>
</dbReference>
<evidence type="ECO:0000256" key="1">
    <source>
        <dbReference type="SAM" id="Phobius"/>
    </source>
</evidence>
<dbReference type="Proteomes" id="UP000585363">
    <property type="component" value="Unassembled WGS sequence"/>
</dbReference>
<feature type="transmembrane region" description="Helical" evidence="1">
    <location>
        <begin position="47"/>
        <end position="70"/>
    </location>
</feature>
<evidence type="ECO:0000313" key="5">
    <source>
        <dbReference type="EMBL" id="NMP26621.1"/>
    </source>
</evidence>
<evidence type="ECO:0000259" key="2">
    <source>
        <dbReference type="Pfam" id="PF06744"/>
    </source>
</evidence>
<dbReference type="InterPro" id="IPR010623">
    <property type="entry name" value="IcmF_C"/>
</dbReference>
<sequence length="1145" mass="128348">MKNSNFQLWLILFILMCVGVALCFIIKNDPSQLGISQDSLWQERLFITALICTGGLLLFIILFFITARLFGAQSYRKIKNYPNGDNARVTDIAIKSESPHITGIRQLKKYLRSRYRLFWRYKVRLLLVVGNDAARAALIPGLQEQQWLEGSRTVLIDGGSLNEEPDADKFAALRKLRCGRPLDGIIRVLESGQELTPQQSDNDLRAFETIGTLLRWQPPVWLWQLCSSDWSQAGRTEQAIGAIFPPRAQPQDIGTQLNGLLLPLRELGIAQIAQNPSCDFALRLGKRLELGGNERWQTLLTPWLHAAQQRIFLRGLMFSLSESSTATAASGNALHRHALTLPASWQGIVNDCTQLRGRRVGMPWQQTLAWSLMGLMLLGGAGMLVSSLFNRQQIVSAADKAQILVNANIVNDAQLIALHGLRNDLGQQQHWLEHGVPWYQRFGINHTHQLHAALLPWYGVSAQKLIHEPARIALEEKLTYLAGLPAASPLRITLAQPGYKHLKAWLMMARPERAESAFYAQTMATVQPEYPGISTSLWQTLAPDLWAFYAASLPLQSSWRIKPDVSLLSQARQVLLLQTGQRNAEMTLYQNVLHDVRRNYTDLTLEDMTPGTDVRRLFSSDDRVPGVFTRQAWEDGVRQEIEKAANTRRDEIDWVLSDNRNAVPQDISPEALKARLTQRYFSDFAASWLNFLNGIRLNPAQNIADVTDQLTLMSDVRQSPLIALMNTLAWQGQTGQKRAALSDTLIKSAKDLISQKEKPAIDQRVSGPEGPLDATLGPLLALMGKSSGAQLMAADSTLSLQTFLTRITRVRLRLQQVAAAPDPQEMLQTLAQTVFQGKSVDLTDTQQYGSLMAASLGEEWSGFGQTMFVQPLTQAWETILQPSAVSLNAQWQRSIVENWRTAFDGRYPFAASNSDASLPMLAEFIRRDAGRIDSFLSSRLGGVLQKEGSRWVPDSAHSQGLTFNPAFLKAVNQLRELADILFTDGTQGISFELQGRAAPDVVETQLMLDGQPLRYFNQMATWQTMRWPGDSLKPGTLLTWTGVKNSAQIYGDYPGTWGFIRWLEQAKRKRLERSRWLLSFTTPDKRTLTWVLRTQMRDGPLALLRLRGFTLPEEIFSVDVASASQSMAPREAAMEEITTDMDGTK</sequence>
<organism evidence="5 6">
    <name type="scientific">Rouxiella aceris</name>
    <dbReference type="NCBI Taxonomy" id="2703884"/>
    <lineage>
        <taxon>Bacteria</taxon>
        <taxon>Pseudomonadati</taxon>
        <taxon>Pseudomonadota</taxon>
        <taxon>Gammaproteobacteria</taxon>
        <taxon>Enterobacterales</taxon>
        <taxon>Yersiniaceae</taxon>
        <taxon>Rouxiella</taxon>
    </lineage>
</organism>
<evidence type="ECO:0000313" key="6">
    <source>
        <dbReference type="Proteomes" id="UP000585363"/>
    </source>
</evidence>
<dbReference type="AlphaFoldDB" id="A0A848MHJ2"/>
<dbReference type="InterPro" id="IPR053156">
    <property type="entry name" value="T6SS_TssM-like"/>
</dbReference>
<feature type="domain" description="Type VI secretion system component TssM1 helical" evidence="4">
    <location>
        <begin position="882"/>
        <end position="986"/>
    </location>
</feature>
<keyword evidence="1" id="KW-0472">Membrane</keyword>
<dbReference type="EMBL" id="JAADJU010000003">
    <property type="protein sequence ID" value="NMP26621.1"/>
    <property type="molecule type" value="Genomic_DNA"/>
</dbReference>
<dbReference type="InterPro" id="IPR048677">
    <property type="entry name" value="TssM1_hel"/>
</dbReference>
<feature type="domain" description="IcmF-related" evidence="3">
    <location>
        <begin position="417"/>
        <end position="731"/>
    </location>
</feature>
<protein>
    <submittedName>
        <fullName evidence="5">Type VI secretion protein VasK</fullName>
    </submittedName>
</protein>
<keyword evidence="1" id="KW-1133">Transmembrane helix</keyword>
<feature type="domain" description="Type VI secretion system IcmF C-terminal" evidence="2">
    <location>
        <begin position="997"/>
        <end position="1095"/>
    </location>
</feature>